<keyword evidence="2" id="KW-1185">Reference proteome</keyword>
<sequence>MKNLYKISSSILSFDQESIHFDDYGSEGCTIYDFPLLEDNSESQFKKNSCYDEWLCPRDNPKENNLRPSIFSKLTAENFSDLCINTLFKADKDSVDAEEETSFGGDSDTEFTFQTPRSSIISNDRLMEENMDLFLTKKKPESFAGLKRQFRKIHLSSKQSFRERSAFSLIKFKIKKNPEISLPICIEGRPSLIHNEKHERFTLIKPSTTVKTPIYDRFAKYNNQMEIPYSKPEIGSTAETVEQFIDKLFKGIF</sequence>
<organism evidence="1 2">
    <name type="scientific">Rhizopus oryzae</name>
    <name type="common">Mucormycosis agent</name>
    <name type="synonym">Rhizopus arrhizus var. delemar</name>
    <dbReference type="NCBI Taxonomy" id="64495"/>
    <lineage>
        <taxon>Eukaryota</taxon>
        <taxon>Fungi</taxon>
        <taxon>Fungi incertae sedis</taxon>
        <taxon>Mucoromycota</taxon>
        <taxon>Mucoromycotina</taxon>
        <taxon>Mucoromycetes</taxon>
        <taxon>Mucorales</taxon>
        <taxon>Mucorineae</taxon>
        <taxon>Rhizopodaceae</taxon>
        <taxon>Rhizopus</taxon>
    </lineage>
</organism>
<dbReference type="Proteomes" id="UP000716291">
    <property type="component" value="Unassembled WGS sequence"/>
</dbReference>
<evidence type="ECO:0000313" key="1">
    <source>
        <dbReference type="EMBL" id="KAG1311382.1"/>
    </source>
</evidence>
<reference evidence="1" key="1">
    <citation type="journal article" date="2020" name="Microb. Genom.">
        <title>Genetic diversity of clinical and environmental Mucorales isolates obtained from an investigation of mucormycosis cases among solid organ transplant recipients.</title>
        <authorList>
            <person name="Nguyen M.H."/>
            <person name="Kaul D."/>
            <person name="Muto C."/>
            <person name="Cheng S.J."/>
            <person name="Richter R.A."/>
            <person name="Bruno V.M."/>
            <person name="Liu G."/>
            <person name="Beyhan S."/>
            <person name="Sundermann A.J."/>
            <person name="Mounaud S."/>
            <person name="Pasculle A.W."/>
            <person name="Nierman W.C."/>
            <person name="Driscoll E."/>
            <person name="Cumbie R."/>
            <person name="Clancy C.J."/>
            <person name="Dupont C.L."/>
        </authorList>
    </citation>
    <scope>NUCLEOTIDE SEQUENCE</scope>
    <source>
        <strain evidence="1">GL11</strain>
    </source>
</reference>
<name>A0A9P6XDV6_RHIOR</name>
<dbReference type="EMBL" id="JAANQT010000394">
    <property type="protein sequence ID" value="KAG1311382.1"/>
    <property type="molecule type" value="Genomic_DNA"/>
</dbReference>
<gene>
    <name evidence="1" type="ORF">G6F64_003844</name>
</gene>
<evidence type="ECO:0000313" key="2">
    <source>
        <dbReference type="Proteomes" id="UP000716291"/>
    </source>
</evidence>
<proteinExistence type="predicted"/>
<accession>A0A9P6XDV6</accession>
<protein>
    <submittedName>
        <fullName evidence="1">Uncharacterized protein</fullName>
    </submittedName>
</protein>
<comment type="caution">
    <text evidence="1">The sequence shown here is derived from an EMBL/GenBank/DDBJ whole genome shotgun (WGS) entry which is preliminary data.</text>
</comment>
<dbReference type="AlphaFoldDB" id="A0A9P6XDV6"/>